<sequence length="200" mass="21927">LGRELGEYGLEAYTEVKTVTIKRTRRVAAGKLGFFNNVVINVRVHNTPPDERSGAARAQLQLRSTPTAAVATQLSTLCKPPYSVPDRPPLDPRDDPKAAATAKGVGPGQCAVGLLLRPACMDGQMGDAIWLIVTKQARTQCAQLAGRANIWRPGMAYAELHLVMEVWGRHLLRQNCWLTGRQVVDDRSTSRRHGQQPQPS</sequence>
<evidence type="ECO:0000313" key="3">
    <source>
        <dbReference type="WBParaSite" id="PSAMB.scaffold4449size14550.g24396.t1"/>
    </source>
</evidence>
<feature type="region of interest" description="Disordered" evidence="1">
    <location>
        <begin position="81"/>
        <end position="105"/>
    </location>
</feature>
<dbReference type="WBParaSite" id="PSAMB.scaffold4449size14550.g24396.t1">
    <property type="protein sequence ID" value="PSAMB.scaffold4449size14550.g24396.t1"/>
    <property type="gene ID" value="PSAMB.scaffold4449size14550.g24396"/>
</dbReference>
<keyword evidence="2" id="KW-1185">Reference proteome</keyword>
<accession>A0A914WL14</accession>
<dbReference type="Proteomes" id="UP000887566">
    <property type="component" value="Unplaced"/>
</dbReference>
<protein>
    <submittedName>
        <fullName evidence="3">Uncharacterized protein</fullName>
    </submittedName>
</protein>
<organism evidence="2 3">
    <name type="scientific">Plectus sambesii</name>
    <dbReference type="NCBI Taxonomy" id="2011161"/>
    <lineage>
        <taxon>Eukaryota</taxon>
        <taxon>Metazoa</taxon>
        <taxon>Ecdysozoa</taxon>
        <taxon>Nematoda</taxon>
        <taxon>Chromadorea</taxon>
        <taxon>Plectida</taxon>
        <taxon>Plectina</taxon>
        <taxon>Plectoidea</taxon>
        <taxon>Plectidae</taxon>
        <taxon>Plectus</taxon>
    </lineage>
</organism>
<name>A0A914WL14_9BILA</name>
<proteinExistence type="predicted"/>
<feature type="compositionally biased region" description="Basic and acidic residues" evidence="1">
    <location>
        <begin position="88"/>
        <end position="97"/>
    </location>
</feature>
<dbReference type="AlphaFoldDB" id="A0A914WL14"/>
<reference evidence="3" key="1">
    <citation type="submission" date="2022-11" db="UniProtKB">
        <authorList>
            <consortium name="WormBaseParasite"/>
        </authorList>
    </citation>
    <scope>IDENTIFICATION</scope>
</reference>
<evidence type="ECO:0000256" key="1">
    <source>
        <dbReference type="SAM" id="MobiDB-lite"/>
    </source>
</evidence>
<evidence type="ECO:0000313" key="2">
    <source>
        <dbReference type="Proteomes" id="UP000887566"/>
    </source>
</evidence>